<dbReference type="Proteomes" id="UP000694018">
    <property type="component" value="Chromosome"/>
</dbReference>
<gene>
    <name evidence="1" type="ORF">J5U23_03170</name>
</gene>
<organism evidence="1 2">
    <name type="scientific">Saccharolobus shibatae (strain ATCC 51178 / DSM 5389 / JCM 8931 / NBRC 15437 / B12)</name>
    <name type="common">Sulfolobus shibatae</name>
    <dbReference type="NCBI Taxonomy" id="523848"/>
    <lineage>
        <taxon>Archaea</taxon>
        <taxon>Thermoproteota</taxon>
        <taxon>Thermoprotei</taxon>
        <taxon>Sulfolobales</taxon>
        <taxon>Sulfolobaceae</taxon>
        <taxon>Saccharolobus</taxon>
    </lineage>
</organism>
<proteinExistence type="predicted"/>
<dbReference type="GeneID" id="65564648"/>
<evidence type="ECO:0000313" key="1">
    <source>
        <dbReference type="EMBL" id="QXJ30273.1"/>
    </source>
</evidence>
<dbReference type="RefSeq" id="WP_015979199.1">
    <property type="nucleotide sequence ID" value="NZ_CP077717.1"/>
</dbReference>
<evidence type="ECO:0000313" key="2">
    <source>
        <dbReference type="Proteomes" id="UP000694018"/>
    </source>
</evidence>
<dbReference type="OrthoDB" id="382589at2157"/>
<dbReference type="Gene3D" id="1.10.10.1470">
    <property type="entry name" value="F-112 protein-like"/>
    <property type="match status" value="1"/>
</dbReference>
<reference evidence="1" key="1">
    <citation type="journal article" date="2021" name="Environ. Microbiol.">
        <title>New insights into the diversity and evolution of the archaeal mobilome from three complete genomes of Saccharolobus shibatae.</title>
        <authorList>
            <person name="Medvedeva S."/>
            <person name="Brandt D."/>
            <person name="Cvirkaite-Krupovic V."/>
            <person name="Liu Y."/>
            <person name="Severinov K."/>
            <person name="Ishino S."/>
            <person name="Ishino Y."/>
            <person name="Prangishvili D."/>
            <person name="Kalinowski J."/>
            <person name="Krupovic M."/>
        </authorList>
    </citation>
    <scope>NUCLEOTIDE SEQUENCE</scope>
    <source>
        <strain evidence="1">B12</strain>
    </source>
</reference>
<dbReference type="KEGG" id="sshi:J5U23_03170"/>
<protein>
    <submittedName>
        <fullName evidence="1">Transcriptional regulator, wHTH, SSV1 F112</fullName>
    </submittedName>
</protein>
<name>A0A8F5BRS4_SACSH</name>
<accession>A0A8F5BRS4</accession>
<dbReference type="EMBL" id="CP077717">
    <property type="protein sequence ID" value="QXJ30273.1"/>
    <property type="molecule type" value="Genomic_DNA"/>
</dbReference>
<sequence length="112" mass="13204">MAQTLNSYKMAEIMYKILEKKGELTLEDILAQFEISVPSAYNIQRALKAICERHPDECEVQYKNRKTTFKWIKQEQKEEQKQEQTQDNIAKIFDAQPANFEQTDQGFIKAKQ</sequence>
<dbReference type="SMR" id="A0A8F5BRS4"/>
<dbReference type="InterPro" id="IPR036390">
    <property type="entry name" value="WH_DNA-bd_sf"/>
</dbReference>
<dbReference type="Pfam" id="PF09645">
    <property type="entry name" value="F-112"/>
    <property type="match status" value="1"/>
</dbReference>
<dbReference type="InterPro" id="IPR044877">
    <property type="entry name" value="F-112-like_sf"/>
</dbReference>
<dbReference type="AlphaFoldDB" id="A0A8F5BRS4"/>
<dbReference type="InterPro" id="IPR018601">
    <property type="entry name" value="SSV1_F112-like"/>
</dbReference>
<dbReference type="SUPFAM" id="SSF46785">
    <property type="entry name" value="Winged helix' DNA-binding domain"/>
    <property type="match status" value="1"/>
</dbReference>